<dbReference type="RefSeq" id="WP_084715936.1">
    <property type="nucleotide sequence ID" value="NZ_CP034550.1"/>
</dbReference>
<dbReference type="SUPFAM" id="SSF81923">
    <property type="entry name" value="Double Clp-N motif"/>
    <property type="match status" value="1"/>
</dbReference>
<gene>
    <name evidence="2" type="ORF">EKG83_06310</name>
</gene>
<reference evidence="3" key="1">
    <citation type="journal article" date="2021" name="Curr. Microbiol.">
        <title>Complete genome of nocamycin-producing strain Saccharothrix syringae NRRL B-16468 reveals the biosynthetic potential for secondary metabolites.</title>
        <authorList>
            <person name="Mo X."/>
            <person name="Yang S."/>
        </authorList>
    </citation>
    <scope>NUCLEOTIDE SEQUENCE [LARGE SCALE GENOMIC DNA]</scope>
    <source>
        <strain evidence="3">ATCC 51364 / DSM 43886 / JCM 6844 / KCTC 9398 / NBRC 14523 / NRRL B-16468 / INA 2240</strain>
    </source>
</reference>
<evidence type="ECO:0000313" key="2">
    <source>
        <dbReference type="EMBL" id="QFZ24066.1"/>
    </source>
</evidence>
<keyword evidence="3" id="KW-1185">Reference proteome</keyword>
<dbReference type="EMBL" id="CP034550">
    <property type="protein sequence ID" value="QFZ24066.1"/>
    <property type="molecule type" value="Genomic_DNA"/>
</dbReference>
<name>A0A5Q0HCS8_SACSY</name>
<dbReference type="Proteomes" id="UP000325787">
    <property type="component" value="Chromosome"/>
</dbReference>
<dbReference type="KEGG" id="ssyi:EKG83_06310"/>
<dbReference type="Pfam" id="PF02861">
    <property type="entry name" value="Clp_N"/>
    <property type="match status" value="1"/>
</dbReference>
<protein>
    <recommendedName>
        <fullName evidence="1">Clp R domain-containing protein</fullName>
    </recommendedName>
</protein>
<sequence length="128" mass="13196">MSATTVEAEHLWPALLDARGGVALRVLTALGVDVAALRAETAARVRSAPVEPFTAESFPEGLGARRDPSARADAILRAAVDEAAGGRVFAHHLLLALPAHELIGEVEVPCAEVDRLLRGCGCGDAGPA</sequence>
<organism evidence="2 3">
    <name type="scientific">Saccharothrix syringae</name>
    <name type="common">Nocardiopsis syringae</name>
    <dbReference type="NCBI Taxonomy" id="103733"/>
    <lineage>
        <taxon>Bacteria</taxon>
        <taxon>Bacillati</taxon>
        <taxon>Actinomycetota</taxon>
        <taxon>Actinomycetes</taxon>
        <taxon>Pseudonocardiales</taxon>
        <taxon>Pseudonocardiaceae</taxon>
        <taxon>Saccharothrix</taxon>
    </lineage>
</organism>
<dbReference type="AlphaFoldDB" id="A0A5Q0HCS8"/>
<accession>A0A5Q0HCS8</accession>
<dbReference type="InterPro" id="IPR036628">
    <property type="entry name" value="Clp_N_dom_sf"/>
</dbReference>
<dbReference type="Gene3D" id="1.10.1780.10">
    <property type="entry name" value="Clp, N-terminal domain"/>
    <property type="match status" value="1"/>
</dbReference>
<proteinExistence type="predicted"/>
<evidence type="ECO:0000313" key="3">
    <source>
        <dbReference type="Proteomes" id="UP000325787"/>
    </source>
</evidence>
<evidence type="ECO:0000259" key="1">
    <source>
        <dbReference type="Pfam" id="PF02861"/>
    </source>
</evidence>
<feature type="domain" description="Clp R" evidence="1">
    <location>
        <begin position="5"/>
        <end position="83"/>
    </location>
</feature>
<dbReference type="InterPro" id="IPR004176">
    <property type="entry name" value="Clp_R_N"/>
</dbReference>